<evidence type="ECO:0000313" key="10">
    <source>
        <dbReference type="Proteomes" id="UP000265040"/>
    </source>
</evidence>
<evidence type="ECO:0000256" key="7">
    <source>
        <dbReference type="ARBA" id="ARBA00023242"/>
    </source>
</evidence>
<dbReference type="Proteomes" id="UP000265040">
    <property type="component" value="Chromosome 6"/>
</dbReference>
<feature type="transmembrane region" description="Helical" evidence="8">
    <location>
        <begin position="297"/>
        <end position="322"/>
    </location>
</feature>
<dbReference type="InterPro" id="IPR029713">
    <property type="entry name" value="TMEM168"/>
</dbReference>
<evidence type="ECO:0000256" key="3">
    <source>
        <dbReference type="ARBA" id="ARBA00022692"/>
    </source>
</evidence>
<comment type="subcellular location">
    <subcellularLocation>
        <location evidence="1">Nucleus membrane</location>
        <topology evidence="1">Multi-pass membrane protein</topology>
    </subcellularLocation>
</comment>
<dbReference type="InParanoid" id="A0A3Q1J4K1"/>
<keyword evidence="3 8" id="KW-0812">Transmembrane</keyword>
<evidence type="ECO:0000256" key="6">
    <source>
        <dbReference type="ARBA" id="ARBA00023180"/>
    </source>
</evidence>
<dbReference type="OMA" id="YGISKHW"/>
<evidence type="ECO:0000256" key="8">
    <source>
        <dbReference type="SAM" id="Phobius"/>
    </source>
</evidence>
<dbReference type="CDD" id="cd21494">
    <property type="entry name" value="TMEM168"/>
    <property type="match status" value="1"/>
</dbReference>
<comment type="similarity">
    <text evidence="2">Belongs to the TMEM168 family.</text>
</comment>
<reference evidence="9" key="3">
    <citation type="submission" date="2025-09" db="UniProtKB">
        <authorList>
            <consortium name="Ensembl"/>
        </authorList>
    </citation>
    <scope>IDENTIFICATION</scope>
</reference>
<dbReference type="PANTHER" id="PTHR14437:SF3">
    <property type="entry name" value="TRANSMEMBRANE PROTEIN 168"/>
    <property type="match status" value="1"/>
</dbReference>
<feature type="transmembrane region" description="Helical" evidence="8">
    <location>
        <begin position="95"/>
        <end position="113"/>
    </location>
</feature>
<feature type="transmembrane region" description="Helical" evidence="8">
    <location>
        <begin position="362"/>
        <end position="393"/>
    </location>
</feature>
<dbReference type="FunCoup" id="A0A3Q1J4K1">
    <property type="interactions" value="801"/>
</dbReference>
<keyword evidence="4 8" id="KW-1133">Transmembrane helix</keyword>
<sequence>MLRFLRYCVSHCLHAAMTRLEEVNGEVSMWSSVRWLGYLSGLNLLVALCLGLYTRWEVTEDSTLLVIFVLALIVLGVASVLYYNFSMERFSLSLLHLWFGFLLGLLCFLNSPAVENDRKEQVSNYMLLSTVALRTLWALLERLLGCARYRPAFLTSAERFELAGFATASTALLIQKSMSVVVLVVALATVMVALRMKAVLALTNLICFSIITAELFFKSLDITTNPYALGCFFSQLICDPLLDVYFSGLSVTERWQPFLVWRCLWRRLSLLPLLGVEVTFIILAARKMSDLDQRYTMIPVIVVCVVFWFICHMVFVITVWGFHTKLNDCQRLCISQGSGISGLDKVMASKGMRHFCLISKRLGVFTLASTVIVAVLCWQAPSSIFVSMFLLVLPLESLFHGLFYELGNSLGGTCVGYAVIVPTNYCSPDGQPVLLPSSQVEELNRRSMGMLTNVQRFFAQHLIQAFGCDYFTSGVTLEALQTKIKSFLELRTADGPRHDTYVIFYSGHTHRSGEWALTGGDTLRLDQIVDWWREKNGSFCSRLILVLDCDNSLPWVKEIKKVEGLYVAVQGATLARVADVELQDPPQLGDFTSQWVDYNCNSNSNIQWSERGRAVSAAYGVSKHWSDYTLQLPTESDVNNHVLLSYFPQITYPVVHLALRLQPESGGPNLMRCLRRIKLNWFPPAILDTGQGFKLVRS</sequence>
<dbReference type="OrthoDB" id="5967342at2759"/>
<feature type="transmembrane region" description="Helical" evidence="8">
    <location>
        <begin position="198"/>
        <end position="217"/>
    </location>
</feature>
<evidence type="ECO:0008006" key="11">
    <source>
        <dbReference type="Google" id="ProtNLM"/>
    </source>
</evidence>
<dbReference type="PANTHER" id="PTHR14437">
    <property type="entry name" value="TRANSMEMBRANE PROTEIN 168"/>
    <property type="match status" value="1"/>
</dbReference>
<organism evidence="9 10">
    <name type="scientific">Anabas testudineus</name>
    <name type="common">Climbing perch</name>
    <name type="synonym">Anthias testudineus</name>
    <dbReference type="NCBI Taxonomy" id="64144"/>
    <lineage>
        <taxon>Eukaryota</taxon>
        <taxon>Metazoa</taxon>
        <taxon>Chordata</taxon>
        <taxon>Craniata</taxon>
        <taxon>Vertebrata</taxon>
        <taxon>Euteleostomi</taxon>
        <taxon>Actinopterygii</taxon>
        <taxon>Neopterygii</taxon>
        <taxon>Teleostei</taxon>
        <taxon>Neoteleostei</taxon>
        <taxon>Acanthomorphata</taxon>
        <taxon>Anabantaria</taxon>
        <taxon>Anabantiformes</taxon>
        <taxon>Anabantoidei</taxon>
        <taxon>Anabantidae</taxon>
        <taxon>Anabas</taxon>
    </lineage>
</organism>
<evidence type="ECO:0000313" key="9">
    <source>
        <dbReference type="Ensembl" id="ENSATEP00000029687.1"/>
    </source>
</evidence>
<protein>
    <recommendedName>
        <fullName evidence="11">Transmembrane protein 168b</fullName>
    </recommendedName>
</protein>
<feature type="transmembrane region" description="Helical" evidence="8">
    <location>
        <begin position="62"/>
        <end position="83"/>
    </location>
</feature>
<evidence type="ECO:0000256" key="4">
    <source>
        <dbReference type="ARBA" id="ARBA00022989"/>
    </source>
</evidence>
<accession>A0A3Q1J4K1</accession>
<keyword evidence="6" id="KW-0325">Glycoprotein</keyword>
<feature type="transmembrane region" description="Helical" evidence="8">
    <location>
        <begin position="165"/>
        <end position="192"/>
    </location>
</feature>
<dbReference type="Ensembl" id="ENSATET00000030135.3">
    <property type="protein sequence ID" value="ENSATEP00000029687.1"/>
    <property type="gene ID" value="ENSATEG00000020479.3"/>
</dbReference>
<dbReference type="GO" id="GO:0031965">
    <property type="term" value="C:nuclear membrane"/>
    <property type="evidence" value="ECO:0007669"/>
    <property type="project" value="UniProtKB-SubCell"/>
</dbReference>
<dbReference type="AlphaFoldDB" id="A0A3Q1J4K1"/>
<proteinExistence type="inferred from homology"/>
<feature type="transmembrane region" description="Helical" evidence="8">
    <location>
        <begin position="264"/>
        <end position="285"/>
    </location>
</feature>
<reference evidence="9" key="1">
    <citation type="submission" date="2021-04" db="EMBL/GenBank/DDBJ databases">
        <authorList>
            <consortium name="Wellcome Sanger Institute Data Sharing"/>
        </authorList>
    </citation>
    <scope>NUCLEOTIDE SEQUENCE [LARGE SCALE GENOMIC DNA]</scope>
</reference>
<evidence type="ECO:0000256" key="1">
    <source>
        <dbReference type="ARBA" id="ARBA00004232"/>
    </source>
</evidence>
<dbReference type="GeneTree" id="ENSGT00390000005941"/>
<evidence type="ECO:0000256" key="5">
    <source>
        <dbReference type="ARBA" id="ARBA00023136"/>
    </source>
</evidence>
<keyword evidence="7" id="KW-0539">Nucleus</keyword>
<name>A0A3Q1J4K1_ANATE</name>
<evidence type="ECO:0000256" key="2">
    <source>
        <dbReference type="ARBA" id="ARBA00007329"/>
    </source>
</evidence>
<keyword evidence="10" id="KW-1185">Reference proteome</keyword>
<reference evidence="9" key="2">
    <citation type="submission" date="2025-08" db="UniProtKB">
        <authorList>
            <consortium name="Ensembl"/>
        </authorList>
    </citation>
    <scope>IDENTIFICATION</scope>
</reference>
<feature type="transmembrane region" description="Helical" evidence="8">
    <location>
        <begin position="35"/>
        <end position="56"/>
    </location>
</feature>
<keyword evidence="5 8" id="KW-0472">Membrane</keyword>